<accession>A0A4R2CAS3</accession>
<sequence length="58" mass="6445">MLTTADRRTITLSIADRNGAPWRRRAEGTRETAPGAFVVADALRLMRFRPAFGKGDRA</sequence>
<keyword evidence="2" id="KW-1185">Reference proteome</keyword>
<dbReference type="Proteomes" id="UP000295351">
    <property type="component" value="Unassembled WGS sequence"/>
</dbReference>
<organism evidence="1 2">
    <name type="scientific">Shinella granuli</name>
    <dbReference type="NCBI Taxonomy" id="323621"/>
    <lineage>
        <taxon>Bacteria</taxon>
        <taxon>Pseudomonadati</taxon>
        <taxon>Pseudomonadota</taxon>
        <taxon>Alphaproteobacteria</taxon>
        <taxon>Hyphomicrobiales</taxon>
        <taxon>Rhizobiaceae</taxon>
        <taxon>Shinella</taxon>
    </lineage>
</organism>
<proteinExistence type="predicted"/>
<dbReference type="AlphaFoldDB" id="A0A4R2CAS3"/>
<dbReference type="EMBL" id="SLVX01000021">
    <property type="protein sequence ID" value="TCN37807.1"/>
    <property type="molecule type" value="Genomic_DNA"/>
</dbReference>
<dbReference type="RefSeq" id="WP_162853153.1">
    <property type="nucleotide sequence ID" value="NZ_BAABEI010000002.1"/>
</dbReference>
<evidence type="ECO:0000313" key="2">
    <source>
        <dbReference type="Proteomes" id="UP000295351"/>
    </source>
</evidence>
<name>A0A4R2CAS3_SHIGR</name>
<evidence type="ECO:0000313" key="1">
    <source>
        <dbReference type="EMBL" id="TCN37807.1"/>
    </source>
</evidence>
<protein>
    <submittedName>
        <fullName evidence="1">Uncharacterized protein</fullName>
    </submittedName>
</protein>
<gene>
    <name evidence="1" type="ORF">EV665_12174</name>
</gene>
<reference evidence="1 2" key="1">
    <citation type="submission" date="2019-03" db="EMBL/GenBank/DDBJ databases">
        <title>Genomic Encyclopedia of Type Strains, Phase IV (KMG-IV): sequencing the most valuable type-strain genomes for metagenomic binning, comparative biology and taxonomic classification.</title>
        <authorList>
            <person name="Goeker M."/>
        </authorList>
    </citation>
    <scope>NUCLEOTIDE SEQUENCE [LARGE SCALE GENOMIC DNA]</scope>
    <source>
        <strain evidence="1 2">DSM 18401</strain>
    </source>
</reference>
<comment type="caution">
    <text evidence="1">The sequence shown here is derived from an EMBL/GenBank/DDBJ whole genome shotgun (WGS) entry which is preliminary data.</text>
</comment>